<evidence type="ECO:0000256" key="1">
    <source>
        <dbReference type="SAM" id="MobiDB-lite"/>
    </source>
</evidence>
<sequence length="161" mass="18386">MSRGFLLHFRSTFPFSDHAVSEGNTRLSIIPYIRLFPYILDRLNPLYKPPSRLDNHTHHSPTFTRNHSYNTPCSSLLPCRNRTKAFDSFRYSSLIPVIPYSPEKKLLLAGSCALAGTTDQPPPGRVNLLCNNTWNNPHILSSRNTQRNPRLKVQDSRIKLG</sequence>
<proteinExistence type="predicted"/>
<feature type="region of interest" description="Disordered" evidence="1">
    <location>
        <begin position="140"/>
        <end position="161"/>
    </location>
</feature>
<evidence type="ECO:0000313" key="4">
    <source>
        <dbReference type="Proteomes" id="UP000215914"/>
    </source>
</evidence>
<feature type="compositionally biased region" description="Basic and acidic residues" evidence="1">
    <location>
        <begin position="152"/>
        <end position="161"/>
    </location>
</feature>
<accession>A0A251T5T3</accession>
<dbReference type="AlphaFoldDB" id="A0A251T5T3"/>
<protein>
    <submittedName>
        <fullName evidence="3">Uncharacterized protein</fullName>
    </submittedName>
</protein>
<organism evidence="3 4">
    <name type="scientific">Helianthus annuus</name>
    <name type="common">Common sunflower</name>
    <dbReference type="NCBI Taxonomy" id="4232"/>
    <lineage>
        <taxon>Eukaryota</taxon>
        <taxon>Viridiplantae</taxon>
        <taxon>Streptophyta</taxon>
        <taxon>Embryophyta</taxon>
        <taxon>Tracheophyta</taxon>
        <taxon>Spermatophyta</taxon>
        <taxon>Magnoliopsida</taxon>
        <taxon>eudicotyledons</taxon>
        <taxon>Gunneridae</taxon>
        <taxon>Pentapetalae</taxon>
        <taxon>asterids</taxon>
        <taxon>campanulids</taxon>
        <taxon>Asterales</taxon>
        <taxon>Asteraceae</taxon>
        <taxon>Asteroideae</taxon>
        <taxon>Heliantheae alliance</taxon>
        <taxon>Heliantheae</taxon>
        <taxon>Helianthus</taxon>
    </lineage>
</organism>
<reference evidence="3" key="2">
    <citation type="submission" date="2017-02" db="EMBL/GenBank/DDBJ databases">
        <title>Sunflower complete genome.</title>
        <authorList>
            <person name="Langlade N."/>
            <person name="Munos S."/>
        </authorList>
    </citation>
    <scope>NUCLEOTIDE SEQUENCE [LARGE SCALE GENOMIC DNA]</scope>
    <source>
        <tissue evidence="3">Leaves</tissue>
    </source>
</reference>
<reference evidence="2" key="3">
    <citation type="submission" date="2020-06" db="EMBL/GenBank/DDBJ databases">
        <title>Helianthus annuus Genome sequencing and assembly Release 2.</title>
        <authorList>
            <person name="Gouzy J."/>
            <person name="Langlade N."/>
            <person name="Munos S."/>
        </authorList>
    </citation>
    <scope>NUCLEOTIDE SEQUENCE</scope>
    <source>
        <tissue evidence="2">Leaves</tissue>
    </source>
</reference>
<dbReference type="Gramene" id="mRNA:HanXRQr2_Chr12g0561341">
    <property type="protein sequence ID" value="mRNA:HanXRQr2_Chr12g0561341"/>
    <property type="gene ID" value="HanXRQr2_Chr12g0561341"/>
</dbReference>
<name>A0A251T5T3_HELAN</name>
<evidence type="ECO:0000313" key="2">
    <source>
        <dbReference type="EMBL" id="KAF5779591.1"/>
    </source>
</evidence>
<dbReference type="Proteomes" id="UP000215914">
    <property type="component" value="Chromosome 12"/>
</dbReference>
<dbReference type="InParanoid" id="A0A251T5T3"/>
<reference evidence="2 4" key="1">
    <citation type="journal article" date="2017" name="Nature">
        <title>The sunflower genome provides insights into oil metabolism, flowering and Asterid evolution.</title>
        <authorList>
            <person name="Badouin H."/>
            <person name="Gouzy J."/>
            <person name="Grassa C.J."/>
            <person name="Murat F."/>
            <person name="Staton S.E."/>
            <person name="Cottret L."/>
            <person name="Lelandais-Briere C."/>
            <person name="Owens G.L."/>
            <person name="Carrere S."/>
            <person name="Mayjonade B."/>
            <person name="Legrand L."/>
            <person name="Gill N."/>
            <person name="Kane N.C."/>
            <person name="Bowers J.E."/>
            <person name="Hubner S."/>
            <person name="Bellec A."/>
            <person name="Berard A."/>
            <person name="Berges H."/>
            <person name="Blanchet N."/>
            <person name="Boniface M.C."/>
            <person name="Brunel D."/>
            <person name="Catrice O."/>
            <person name="Chaidir N."/>
            <person name="Claudel C."/>
            <person name="Donnadieu C."/>
            <person name="Faraut T."/>
            <person name="Fievet G."/>
            <person name="Helmstetter N."/>
            <person name="King M."/>
            <person name="Knapp S.J."/>
            <person name="Lai Z."/>
            <person name="Le Paslier M.C."/>
            <person name="Lippi Y."/>
            <person name="Lorenzon L."/>
            <person name="Mandel J.R."/>
            <person name="Marage G."/>
            <person name="Marchand G."/>
            <person name="Marquand E."/>
            <person name="Bret-Mestries E."/>
            <person name="Morien E."/>
            <person name="Nambeesan S."/>
            <person name="Nguyen T."/>
            <person name="Pegot-Espagnet P."/>
            <person name="Pouilly N."/>
            <person name="Raftis F."/>
            <person name="Sallet E."/>
            <person name="Schiex T."/>
            <person name="Thomas J."/>
            <person name="Vandecasteele C."/>
            <person name="Vares D."/>
            <person name="Vear F."/>
            <person name="Vautrin S."/>
            <person name="Crespi M."/>
            <person name="Mangin B."/>
            <person name="Burke J.M."/>
            <person name="Salse J."/>
            <person name="Munos S."/>
            <person name="Vincourt P."/>
            <person name="Rieseberg L.H."/>
            <person name="Langlade N.B."/>
        </authorList>
    </citation>
    <scope>NUCLEOTIDE SEQUENCE [LARGE SCALE GENOMIC DNA]</scope>
    <source>
        <strain evidence="4">cv. SF193</strain>
        <tissue evidence="2">Leaves</tissue>
    </source>
</reference>
<evidence type="ECO:0000313" key="3">
    <source>
        <dbReference type="EMBL" id="OTG06274.1"/>
    </source>
</evidence>
<dbReference type="EMBL" id="CM007901">
    <property type="protein sequence ID" value="OTG06274.1"/>
    <property type="molecule type" value="Genomic_DNA"/>
</dbReference>
<gene>
    <name evidence="3" type="ORF">HannXRQ_Chr12g0382981</name>
    <name evidence="2" type="ORF">HanXRQr2_Chr12g0561341</name>
</gene>
<dbReference type="EMBL" id="MNCJ02000327">
    <property type="protein sequence ID" value="KAF5779591.1"/>
    <property type="molecule type" value="Genomic_DNA"/>
</dbReference>
<keyword evidence="4" id="KW-1185">Reference proteome</keyword>